<keyword evidence="3" id="KW-1003">Cell membrane</keyword>
<keyword evidence="18" id="KW-0479">Metal-binding</keyword>
<feature type="transmembrane region" description="Helical" evidence="20">
    <location>
        <begin position="130"/>
        <end position="151"/>
    </location>
</feature>
<evidence type="ECO:0000313" key="22">
    <source>
        <dbReference type="EMBL" id="TNU88161.1"/>
    </source>
</evidence>
<feature type="binding site" evidence="18">
    <location>
        <position position="110"/>
    </location>
    <ligand>
        <name>a divalent metal cation</name>
        <dbReference type="ChEBI" id="CHEBI:60240"/>
    </ligand>
</feature>
<dbReference type="CDD" id="cd14265">
    <property type="entry name" value="UDPK_IM_like"/>
    <property type="match status" value="1"/>
</dbReference>
<comment type="similarity">
    <text evidence="2">Belongs to the bacterial diacylglycerol kinase family.</text>
</comment>
<evidence type="ECO:0000313" key="24">
    <source>
        <dbReference type="Proteomes" id="UP000312594"/>
    </source>
</evidence>
<feature type="transmembrane region" description="Helical" evidence="20">
    <location>
        <begin position="90"/>
        <end position="109"/>
    </location>
</feature>
<comment type="subcellular location">
    <subcellularLocation>
        <location evidence="1">Cell membrane</location>
        <topology evidence="1">Multi-pass membrane protein</topology>
    </subcellularLocation>
</comment>
<dbReference type="GO" id="GO:0005524">
    <property type="term" value="F:ATP binding"/>
    <property type="evidence" value="ECO:0007669"/>
    <property type="project" value="UniProtKB-KW"/>
</dbReference>
<feature type="binding site" evidence="17">
    <location>
        <begin position="128"/>
        <end position="129"/>
    </location>
    <ligand>
        <name>ATP</name>
        <dbReference type="ChEBI" id="CHEBI:30616"/>
    </ligand>
</feature>
<keyword evidence="13" id="KW-0594">Phospholipid biosynthesis</keyword>
<evidence type="ECO:0000256" key="3">
    <source>
        <dbReference type="ARBA" id="ARBA00022475"/>
    </source>
</evidence>
<dbReference type="InterPro" id="IPR000829">
    <property type="entry name" value="DAGK"/>
</dbReference>
<evidence type="ECO:0000256" key="15">
    <source>
        <dbReference type="PIRSR" id="PIRSR600829-1"/>
    </source>
</evidence>
<feature type="region of interest" description="Disordered" evidence="19">
    <location>
        <begin position="1"/>
        <end position="26"/>
    </location>
</feature>
<evidence type="ECO:0000256" key="13">
    <source>
        <dbReference type="ARBA" id="ARBA00023209"/>
    </source>
</evidence>
<dbReference type="Pfam" id="PF01219">
    <property type="entry name" value="DAGK_prokar"/>
    <property type="match status" value="1"/>
</dbReference>
<dbReference type="InterPro" id="IPR036945">
    <property type="entry name" value="DAGK_sf"/>
</dbReference>
<evidence type="ECO:0000313" key="21">
    <source>
        <dbReference type="EMBL" id="RDB72889.1"/>
    </source>
</evidence>
<evidence type="ECO:0000256" key="7">
    <source>
        <dbReference type="ARBA" id="ARBA00022741"/>
    </source>
</evidence>
<keyword evidence="8 21" id="KW-0418">Kinase</keyword>
<dbReference type="GO" id="GO:0016301">
    <property type="term" value="F:kinase activity"/>
    <property type="evidence" value="ECO:0007669"/>
    <property type="project" value="UniProtKB-KW"/>
</dbReference>
<keyword evidence="18" id="KW-0460">Magnesium</keyword>
<organism evidence="21 23">
    <name type="scientific">Eggerthella lenta</name>
    <name type="common">Eubacterium lentum</name>
    <dbReference type="NCBI Taxonomy" id="84112"/>
    <lineage>
        <taxon>Bacteria</taxon>
        <taxon>Bacillati</taxon>
        <taxon>Actinomycetota</taxon>
        <taxon>Coriobacteriia</taxon>
        <taxon>Eggerthellales</taxon>
        <taxon>Eggerthellaceae</taxon>
        <taxon>Eggerthella</taxon>
    </lineage>
</organism>
<feature type="binding site" evidence="16">
    <location>
        <position position="103"/>
    </location>
    <ligand>
        <name>substrate</name>
    </ligand>
</feature>
<keyword evidence="11" id="KW-0443">Lipid metabolism</keyword>
<dbReference type="GO" id="GO:0005886">
    <property type="term" value="C:plasma membrane"/>
    <property type="evidence" value="ECO:0007669"/>
    <property type="project" value="UniProtKB-SubCell"/>
</dbReference>
<evidence type="ECO:0000256" key="20">
    <source>
        <dbReference type="SAM" id="Phobius"/>
    </source>
</evidence>
<dbReference type="PANTHER" id="PTHR34299:SF1">
    <property type="entry name" value="DIACYLGLYCEROL KINASE"/>
    <property type="match status" value="1"/>
</dbReference>
<accession>A0A369MN81</accession>
<dbReference type="GO" id="GO:0008654">
    <property type="term" value="P:phospholipid biosynthetic process"/>
    <property type="evidence" value="ECO:0007669"/>
    <property type="project" value="UniProtKB-KW"/>
</dbReference>
<feature type="binding site" evidence="17">
    <location>
        <position position="110"/>
    </location>
    <ligand>
        <name>ATP</name>
        <dbReference type="ChEBI" id="CHEBI:30616"/>
    </ligand>
</feature>
<dbReference type="PANTHER" id="PTHR34299">
    <property type="entry name" value="DIACYLGLYCEROL KINASE"/>
    <property type="match status" value="1"/>
</dbReference>
<dbReference type="InterPro" id="IPR033717">
    <property type="entry name" value="UDPK"/>
</dbReference>
<evidence type="ECO:0000256" key="12">
    <source>
        <dbReference type="ARBA" id="ARBA00023136"/>
    </source>
</evidence>
<evidence type="ECO:0000256" key="8">
    <source>
        <dbReference type="ARBA" id="ARBA00022777"/>
    </source>
</evidence>
<reference evidence="22" key="3">
    <citation type="submission" date="2019-06" db="EMBL/GenBank/DDBJ databases">
        <authorList>
            <person name="Bisanz J.E."/>
            <person name="Turnbaugh P.J."/>
        </authorList>
    </citation>
    <scope>NUCLEOTIDE SEQUENCE</scope>
    <source>
        <strain evidence="22">SECO-MT75m2</strain>
    </source>
</reference>
<feature type="transmembrane region" description="Helical" evidence="20">
    <location>
        <begin position="67"/>
        <end position="84"/>
    </location>
</feature>
<keyword evidence="5" id="KW-0808">Transferase</keyword>
<evidence type="ECO:0000256" key="18">
    <source>
        <dbReference type="PIRSR" id="PIRSR600829-4"/>
    </source>
</evidence>
<feature type="binding site" evidence="16">
    <location>
        <begin position="47"/>
        <end position="52"/>
    </location>
    <ligand>
        <name>substrate</name>
    </ligand>
</feature>
<reference evidence="21 23" key="2">
    <citation type="journal article" date="2018" name="Elife">
        <title>Discovery and characterization of a prevalent human gut bacterial enzyme sufficient for the inactivation of a family of plant toxins.</title>
        <authorList>
            <person name="Koppel N."/>
            <person name="Bisanz J.E."/>
            <person name="Pandelia M.E."/>
            <person name="Turnbaugh P.J."/>
            <person name="Balskus E.P."/>
        </authorList>
    </citation>
    <scope>NUCLEOTIDE SEQUENCE [LARGE SCALE GENOMIC DNA]</scope>
    <source>
        <strain evidence="21 23">W1 BHI 6</strain>
    </source>
</reference>
<keyword evidence="12 20" id="KW-0472">Membrane</keyword>
<keyword evidence="9 17" id="KW-0067">ATP-binding</keyword>
<keyword evidence="10 20" id="KW-1133">Transmembrane helix</keyword>
<comment type="caution">
    <text evidence="21">The sequence shown here is derived from an EMBL/GenBank/DDBJ whole genome shotgun (WGS) entry which is preliminary data.</text>
</comment>
<sequence>MNATDAMGEGDRKEGNPSPEDGAADGVRFVRNRADKDSRARFSLGRAFSCAWEGVVYTARTQRNMKIHFAVGAAAVLLGAALGIDAASWAAIVICIVLVLAAECLNTAVESVVDLVSPDYAELAKHAKDCAAGAVLVCALGAVAVAAAVFVPRLAALFV</sequence>
<evidence type="ECO:0000256" key="17">
    <source>
        <dbReference type="PIRSR" id="PIRSR600829-3"/>
    </source>
</evidence>
<evidence type="ECO:0000256" key="11">
    <source>
        <dbReference type="ARBA" id="ARBA00023098"/>
    </source>
</evidence>
<evidence type="ECO:0000256" key="16">
    <source>
        <dbReference type="PIRSR" id="PIRSR600829-2"/>
    </source>
</evidence>
<evidence type="ECO:0000256" key="4">
    <source>
        <dbReference type="ARBA" id="ARBA00022516"/>
    </source>
</evidence>
<dbReference type="Proteomes" id="UP000312594">
    <property type="component" value="Unassembled WGS sequence"/>
</dbReference>
<evidence type="ECO:0000256" key="19">
    <source>
        <dbReference type="SAM" id="MobiDB-lite"/>
    </source>
</evidence>
<evidence type="ECO:0000256" key="2">
    <source>
        <dbReference type="ARBA" id="ARBA00005967"/>
    </source>
</evidence>
<evidence type="ECO:0000313" key="23">
    <source>
        <dbReference type="Proteomes" id="UP000253970"/>
    </source>
</evidence>
<protein>
    <submittedName>
        <fullName evidence="21 22">Diacylglycerol kinase</fullName>
    </submittedName>
</protein>
<keyword evidence="7 17" id="KW-0547">Nucleotide-binding</keyword>
<dbReference type="RefSeq" id="WP_021410254.1">
    <property type="nucleotide sequence ID" value="NZ_AP025575.1"/>
</dbReference>
<keyword evidence="14" id="KW-1208">Phospholipid metabolism</keyword>
<evidence type="ECO:0000256" key="10">
    <source>
        <dbReference type="ARBA" id="ARBA00022989"/>
    </source>
</evidence>
<keyword evidence="4" id="KW-0444">Lipid biosynthesis</keyword>
<dbReference type="EMBL" id="VEVP01000079">
    <property type="protein sequence ID" value="TNU88161.1"/>
    <property type="molecule type" value="Genomic_DNA"/>
</dbReference>
<dbReference type="PROSITE" id="PS01069">
    <property type="entry name" value="DAGK_PROKAR"/>
    <property type="match status" value="1"/>
</dbReference>
<reference evidence="22 24" key="1">
    <citation type="journal article" date="2005" name="Appl. Environ. Microbiol.">
        <title>Intestinal bacterial communities that produce active estrogen-like compounds enterodiol and enterolactone in humans.</title>
        <authorList>
            <person name="Clavel T."/>
            <person name="Henderson G."/>
            <person name="Alpert C.A."/>
            <person name="Philippe C."/>
            <person name="Rigottier-Gois L."/>
            <person name="Dore J."/>
            <person name="Blaut M."/>
        </authorList>
    </citation>
    <scope>NUCLEOTIDE SEQUENCE [LARGE SCALE GENOMIC DNA]</scope>
    <source>
        <strain evidence="22 24">SECO-MT75m2</strain>
    </source>
</reference>
<proteinExistence type="inferred from homology"/>
<evidence type="ECO:0000256" key="1">
    <source>
        <dbReference type="ARBA" id="ARBA00004651"/>
    </source>
</evidence>
<dbReference type="GO" id="GO:0046872">
    <property type="term" value="F:metal ion binding"/>
    <property type="evidence" value="ECO:0007669"/>
    <property type="project" value="UniProtKB-KW"/>
</dbReference>
<evidence type="ECO:0000256" key="6">
    <source>
        <dbReference type="ARBA" id="ARBA00022692"/>
    </source>
</evidence>
<feature type="active site" description="Proton acceptor" evidence="15">
    <location>
        <position position="103"/>
    </location>
</feature>
<evidence type="ECO:0000256" key="14">
    <source>
        <dbReference type="ARBA" id="ARBA00023264"/>
    </source>
</evidence>
<dbReference type="Gene3D" id="1.10.287.3610">
    <property type="match status" value="1"/>
</dbReference>
<evidence type="ECO:0000256" key="5">
    <source>
        <dbReference type="ARBA" id="ARBA00022679"/>
    </source>
</evidence>
<dbReference type="AlphaFoldDB" id="A0A369MN81"/>
<keyword evidence="6 20" id="KW-0812">Transmembrane</keyword>
<gene>
    <name evidence="21" type="ORF">C1875_02475</name>
    <name evidence="22" type="ORF">FIC87_14945</name>
</gene>
<comment type="cofactor">
    <cofactor evidence="18">
        <name>Mg(2+)</name>
        <dbReference type="ChEBI" id="CHEBI:18420"/>
    </cofactor>
    <text evidence="18">Mn(2+), Zn(2+), Cd(2+) and Co(2+) support activity to lesser extents.</text>
</comment>
<evidence type="ECO:0000256" key="9">
    <source>
        <dbReference type="ARBA" id="ARBA00022840"/>
    </source>
</evidence>
<dbReference type="EMBL" id="PPTU01000002">
    <property type="protein sequence ID" value="RDB72889.1"/>
    <property type="molecule type" value="Genomic_DNA"/>
</dbReference>
<dbReference type="Proteomes" id="UP000253970">
    <property type="component" value="Unassembled WGS sequence"/>
</dbReference>
<name>A0A369MN81_EGGLN</name>